<sequence>MKGRYYSPAVIEQEEEDMAIKGEVYQNTFKFPLKEIKIKKFKVNTREFSPVRDIQIRFMWKTSIPYSWFKLANPGRFYNMAIEKQKQRNTLNFLEETQKYIYNIRKPLKIRENIKTAKTKNTPKPKPKTAYSMSRVSTERKLCSTAKDIHFGLFKCNKQELLPRYASHDVLPV</sequence>
<proteinExistence type="predicted"/>
<dbReference type="OrthoDB" id="324454at2759"/>
<evidence type="ECO:0000313" key="2">
    <source>
        <dbReference type="Proteomes" id="UP000187209"/>
    </source>
</evidence>
<dbReference type="AlphaFoldDB" id="A0A1R2B9P0"/>
<comment type="caution">
    <text evidence="1">The sequence shown here is derived from an EMBL/GenBank/DDBJ whole genome shotgun (WGS) entry which is preliminary data.</text>
</comment>
<reference evidence="1 2" key="1">
    <citation type="submission" date="2016-11" db="EMBL/GenBank/DDBJ databases">
        <title>The macronuclear genome of Stentor coeruleus: a giant cell with tiny introns.</title>
        <authorList>
            <person name="Slabodnick M."/>
            <person name="Ruby J.G."/>
            <person name="Reiff S.B."/>
            <person name="Swart E.C."/>
            <person name="Gosai S."/>
            <person name="Prabakaran S."/>
            <person name="Witkowska E."/>
            <person name="Larue G.E."/>
            <person name="Fisher S."/>
            <person name="Freeman R.M."/>
            <person name="Gunawardena J."/>
            <person name="Chu W."/>
            <person name="Stover N.A."/>
            <person name="Gregory B.D."/>
            <person name="Nowacki M."/>
            <person name="Derisi J."/>
            <person name="Roy S.W."/>
            <person name="Marshall W.F."/>
            <person name="Sood P."/>
        </authorList>
    </citation>
    <scope>NUCLEOTIDE SEQUENCE [LARGE SCALE GENOMIC DNA]</scope>
    <source>
        <strain evidence="1">WM001</strain>
    </source>
</reference>
<keyword evidence="2" id="KW-1185">Reference proteome</keyword>
<evidence type="ECO:0000313" key="1">
    <source>
        <dbReference type="EMBL" id="OMJ73405.1"/>
    </source>
</evidence>
<gene>
    <name evidence="1" type="ORF">SteCoe_27915</name>
</gene>
<name>A0A1R2B9P0_9CILI</name>
<accession>A0A1R2B9P0</accession>
<organism evidence="1 2">
    <name type="scientific">Stentor coeruleus</name>
    <dbReference type="NCBI Taxonomy" id="5963"/>
    <lineage>
        <taxon>Eukaryota</taxon>
        <taxon>Sar</taxon>
        <taxon>Alveolata</taxon>
        <taxon>Ciliophora</taxon>
        <taxon>Postciliodesmatophora</taxon>
        <taxon>Heterotrichea</taxon>
        <taxon>Heterotrichida</taxon>
        <taxon>Stentoridae</taxon>
        <taxon>Stentor</taxon>
    </lineage>
</organism>
<dbReference type="Proteomes" id="UP000187209">
    <property type="component" value="Unassembled WGS sequence"/>
</dbReference>
<dbReference type="EMBL" id="MPUH01000824">
    <property type="protein sequence ID" value="OMJ73405.1"/>
    <property type="molecule type" value="Genomic_DNA"/>
</dbReference>
<protein>
    <submittedName>
        <fullName evidence="1">Uncharacterized protein</fullName>
    </submittedName>
</protein>